<name>A0A3P6CF92_BRAOL</name>
<dbReference type="EMBL" id="LR031873">
    <property type="protein sequence ID" value="VDD12648.1"/>
    <property type="molecule type" value="Genomic_DNA"/>
</dbReference>
<reference evidence="1" key="1">
    <citation type="submission" date="2018-11" db="EMBL/GenBank/DDBJ databases">
        <authorList>
            <consortium name="Genoscope - CEA"/>
            <person name="William W."/>
        </authorList>
    </citation>
    <scope>NUCLEOTIDE SEQUENCE</scope>
</reference>
<sequence>MRIHGGGLVISVPNNPNGSNKTFKISKRRCNTCSTSYKKMETRSPSARRCITRRDQNS</sequence>
<proteinExistence type="predicted"/>
<accession>A0A3P6CF92</accession>
<evidence type="ECO:0000313" key="1">
    <source>
        <dbReference type="EMBL" id="VDD12648.1"/>
    </source>
</evidence>
<gene>
    <name evidence="1" type="ORF">BOLC4T26755H</name>
</gene>
<organism evidence="1">
    <name type="scientific">Brassica oleracea</name>
    <name type="common">Wild cabbage</name>
    <dbReference type="NCBI Taxonomy" id="3712"/>
    <lineage>
        <taxon>Eukaryota</taxon>
        <taxon>Viridiplantae</taxon>
        <taxon>Streptophyta</taxon>
        <taxon>Embryophyta</taxon>
        <taxon>Tracheophyta</taxon>
        <taxon>Spermatophyta</taxon>
        <taxon>Magnoliopsida</taxon>
        <taxon>eudicotyledons</taxon>
        <taxon>Gunneridae</taxon>
        <taxon>Pentapetalae</taxon>
        <taxon>rosids</taxon>
        <taxon>malvids</taxon>
        <taxon>Brassicales</taxon>
        <taxon>Brassicaceae</taxon>
        <taxon>Brassiceae</taxon>
        <taxon>Brassica</taxon>
    </lineage>
</organism>
<protein>
    <submittedName>
        <fullName evidence="1">Uncharacterized protein</fullName>
    </submittedName>
</protein>
<dbReference type="AlphaFoldDB" id="A0A3P6CF92"/>